<dbReference type="EMBL" id="AP018449">
    <property type="protein sequence ID" value="BBB90735.1"/>
    <property type="molecule type" value="Genomic_DNA"/>
</dbReference>
<dbReference type="Pfam" id="PF01244">
    <property type="entry name" value="Peptidase_M19"/>
    <property type="match status" value="1"/>
</dbReference>
<dbReference type="PANTHER" id="PTHR10443:SF12">
    <property type="entry name" value="DIPEPTIDASE"/>
    <property type="match status" value="1"/>
</dbReference>
<dbReference type="OrthoDB" id="9804920at2"/>
<gene>
    <name evidence="1" type="ORF">MAMMFC1_01396</name>
</gene>
<reference evidence="1 2" key="1">
    <citation type="journal article" date="2018" name="Int. J. Syst. Evol. Microbiol.">
        <title>Methylomusa anaerophila gen. nov., sp. nov., an anaerobic methanol-utilizing bacterium isolated from a microbial fuel cell.</title>
        <authorList>
            <person name="Amano N."/>
            <person name="Yamamuro A."/>
            <person name="Miyahara M."/>
            <person name="Kouzuma A."/>
            <person name="Abe T."/>
            <person name="Watanabe K."/>
        </authorList>
    </citation>
    <scope>NUCLEOTIDE SEQUENCE [LARGE SCALE GENOMIC DNA]</scope>
    <source>
        <strain evidence="1 2">MMFC1</strain>
    </source>
</reference>
<dbReference type="GO" id="GO:0006508">
    <property type="term" value="P:proteolysis"/>
    <property type="evidence" value="ECO:0007669"/>
    <property type="project" value="InterPro"/>
</dbReference>
<dbReference type="RefSeq" id="WP_126307627.1">
    <property type="nucleotide sequence ID" value="NZ_AP018449.1"/>
</dbReference>
<keyword evidence="2" id="KW-1185">Reference proteome</keyword>
<organism evidence="1 2">
    <name type="scientific">Methylomusa anaerophila</name>
    <dbReference type="NCBI Taxonomy" id="1930071"/>
    <lineage>
        <taxon>Bacteria</taxon>
        <taxon>Bacillati</taxon>
        <taxon>Bacillota</taxon>
        <taxon>Negativicutes</taxon>
        <taxon>Selenomonadales</taxon>
        <taxon>Sporomusaceae</taxon>
        <taxon>Methylomusa</taxon>
    </lineage>
</organism>
<name>A0A348AI37_9FIRM</name>
<dbReference type="PANTHER" id="PTHR10443">
    <property type="entry name" value="MICROSOMAL DIPEPTIDASE"/>
    <property type="match status" value="1"/>
</dbReference>
<proteinExistence type="predicted"/>
<dbReference type="CDD" id="cd01301">
    <property type="entry name" value="rDP_like"/>
    <property type="match status" value="1"/>
</dbReference>
<accession>A0A348AI37</accession>
<evidence type="ECO:0000313" key="1">
    <source>
        <dbReference type="EMBL" id="BBB90735.1"/>
    </source>
</evidence>
<dbReference type="InterPro" id="IPR032466">
    <property type="entry name" value="Metal_Hydrolase"/>
</dbReference>
<dbReference type="GO" id="GO:0070573">
    <property type="term" value="F:metallodipeptidase activity"/>
    <property type="evidence" value="ECO:0007669"/>
    <property type="project" value="InterPro"/>
</dbReference>
<dbReference type="SUPFAM" id="SSF51556">
    <property type="entry name" value="Metallo-dependent hydrolases"/>
    <property type="match status" value="1"/>
</dbReference>
<evidence type="ECO:0000313" key="2">
    <source>
        <dbReference type="Proteomes" id="UP000276437"/>
    </source>
</evidence>
<dbReference type="InterPro" id="IPR008257">
    <property type="entry name" value="Pept_M19"/>
</dbReference>
<protein>
    <submittedName>
        <fullName evidence="1">Membrane dipeptidase</fullName>
    </submittedName>
</protein>
<dbReference type="AlphaFoldDB" id="A0A348AI37"/>
<sequence>MIIDLHCDTIRRLNKLQDGAGLRRNNLNVDIEKLQKAGSLAQFFAMFVDIKQDGDSLEYALTLIDRFHQEIAANADAIAFAGNWEDLEYNRQTGKISAFLTIEEGGVVKGNLANLRILYRLGVRLVTLTWNYPNCIGFPHCDAAGQDKGLTSFGIDMVGELNRLGMIIDVSHLSDQGFYDVARLSTQPFTASHSNARAMAGHTRNLTDDMIRTLADKGGIMGINFERSFLGNGPQSKVADMVAHIRHIRNIGGREVIALGSDFDGISQELEIAHMGEIYKLIDGLKASGFTDEDIDKILWQNAARLIRAVMK</sequence>
<dbReference type="KEGG" id="mana:MAMMFC1_01396"/>
<dbReference type="PROSITE" id="PS51365">
    <property type="entry name" value="RENAL_DIPEPTIDASE_2"/>
    <property type="match status" value="1"/>
</dbReference>
<dbReference type="Gene3D" id="3.20.20.140">
    <property type="entry name" value="Metal-dependent hydrolases"/>
    <property type="match status" value="1"/>
</dbReference>
<dbReference type="Proteomes" id="UP000276437">
    <property type="component" value="Chromosome"/>
</dbReference>